<dbReference type="SMART" id="SM00418">
    <property type="entry name" value="HTH_ARSR"/>
    <property type="match status" value="1"/>
</dbReference>
<evidence type="ECO:0000256" key="3">
    <source>
        <dbReference type="ARBA" id="ARBA00023163"/>
    </source>
</evidence>
<dbReference type="InterPro" id="IPR011991">
    <property type="entry name" value="ArsR-like_HTH"/>
</dbReference>
<reference evidence="5 6" key="1">
    <citation type="journal article" date="2007" name="Photosyn. Res.">
        <title>Complete nucleotide sequence of the freshwater unicellular cyanobacterium Synechococcus elongatus PCC 6301 chromosome: gene content and organization.</title>
        <authorList>
            <person name="Sugita C."/>
            <person name="Ogata K."/>
            <person name="Shikata M."/>
            <person name="Jikuya H."/>
            <person name="Takano J."/>
            <person name="Furumichi M."/>
            <person name="Kanehisa M."/>
            <person name="Omata T."/>
            <person name="Sugiura M."/>
            <person name="Sugita M."/>
        </authorList>
    </citation>
    <scope>NUCLEOTIDE SEQUENCE [LARGE SCALE GENOMIC DNA]</scope>
    <source>
        <strain evidence="6">ATCC 27144 / PCC 6301 / SAUG 1402/1</strain>
    </source>
</reference>
<evidence type="ECO:0000256" key="1">
    <source>
        <dbReference type="ARBA" id="ARBA00023015"/>
    </source>
</evidence>
<dbReference type="GO" id="GO:0003677">
    <property type="term" value="F:DNA binding"/>
    <property type="evidence" value="ECO:0007669"/>
    <property type="project" value="UniProtKB-KW"/>
</dbReference>
<proteinExistence type="predicted"/>
<dbReference type="RefSeq" id="WP_011243153.1">
    <property type="nucleotide sequence ID" value="NC_006576.1"/>
</dbReference>
<accession>A0A0H3K211</accession>
<dbReference type="PRINTS" id="PR00778">
    <property type="entry name" value="HTHARSR"/>
</dbReference>
<name>A0A0H3K211_SYNP6</name>
<dbReference type="EMBL" id="AP008231">
    <property type="protein sequence ID" value="BAD79031.1"/>
    <property type="molecule type" value="Genomic_DNA"/>
</dbReference>
<dbReference type="NCBIfam" id="NF033788">
    <property type="entry name" value="HTH_metalloreg"/>
    <property type="match status" value="1"/>
</dbReference>
<protein>
    <submittedName>
        <fullName evidence="5">Transcriptional regulator</fullName>
    </submittedName>
</protein>
<dbReference type="CDD" id="cd00090">
    <property type="entry name" value="HTH_ARSR"/>
    <property type="match status" value="1"/>
</dbReference>
<dbReference type="InterPro" id="IPR036388">
    <property type="entry name" value="WH-like_DNA-bd_sf"/>
</dbReference>
<dbReference type="Pfam" id="PF01022">
    <property type="entry name" value="HTH_5"/>
    <property type="match status" value="1"/>
</dbReference>
<keyword evidence="2" id="KW-0238">DNA-binding</keyword>
<keyword evidence="3" id="KW-0804">Transcription</keyword>
<dbReference type="PANTHER" id="PTHR33154">
    <property type="entry name" value="TRANSCRIPTIONAL REGULATOR, ARSR FAMILY"/>
    <property type="match status" value="1"/>
</dbReference>
<dbReference type="PROSITE" id="PS50987">
    <property type="entry name" value="HTH_ARSR_2"/>
    <property type="match status" value="1"/>
</dbReference>
<evidence type="ECO:0000313" key="6">
    <source>
        <dbReference type="Proteomes" id="UP000001175"/>
    </source>
</evidence>
<dbReference type="KEGG" id="syc:syc0841_c"/>
<dbReference type="Proteomes" id="UP000001175">
    <property type="component" value="Chromosome"/>
</dbReference>
<dbReference type="SUPFAM" id="SSF46785">
    <property type="entry name" value="Winged helix' DNA-binding domain"/>
    <property type="match status" value="1"/>
</dbReference>
<evidence type="ECO:0000313" key="5">
    <source>
        <dbReference type="EMBL" id="BAD79031.1"/>
    </source>
</evidence>
<dbReference type="InterPro" id="IPR001845">
    <property type="entry name" value="HTH_ArsR_DNA-bd_dom"/>
</dbReference>
<evidence type="ECO:0000256" key="2">
    <source>
        <dbReference type="ARBA" id="ARBA00023125"/>
    </source>
</evidence>
<gene>
    <name evidence="5" type="ordered locus">syc0841_c</name>
</gene>
<evidence type="ECO:0000259" key="4">
    <source>
        <dbReference type="PROSITE" id="PS50987"/>
    </source>
</evidence>
<dbReference type="InterPro" id="IPR036390">
    <property type="entry name" value="WH_DNA-bd_sf"/>
</dbReference>
<keyword evidence="1" id="KW-0805">Transcription regulation</keyword>
<dbReference type="AlphaFoldDB" id="A0A0H3K211"/>
<sequence length="112" mass="12671">MTQPSPTTNCQSPLTLDPAIALQAMADPLRLQVLNLLSKQELCVCDLCDRLQVKQPKLSFHLRQLREAGLIQARPQGRWTYYSLCPSRFAALQVWLQRFSQAQPAIADCCQD</sequence>
<feature type="domain" description="HTH arsR-type" evidence="4">
    <location>
        <begin position="10"/>
        <end position="104"/>
    </location>
</feature>
<dbReference type="PANTHER" id="PTHR33154:SF18">
    <property type="entry name" value="ARSENICAL RESISTANCE OPERON REPRESSOR"/>
    <property type="match status" value="1"/>
</dbReference>
<dbReference type="GO" id="GO:0003700">
    <property type="term" value="F:DNA-binding transcription factor activity"/>
    <property type="evidence" value="ECO:0007669"/>
    <property type="project" value="InterPro"/>
</dbReference>
<dbReference type="InterPro" id="IPR051081">
    <property type="entry name" value="HTH_MetalResp_TranReg"/>
</dbReference>
<dbReference type="Gene3D" id="1.10.10.10">
    <property type="entry name" value="Winged helix-like DNA-binding domain superfamily/Winged helix DNA-binding domain"/>
    <property type="match status" value="1"/>
</dbReference>
<organism evidence="5 6">
    <name type="scientific">Synechococcus sp. (strain ATCC 27144 / PCC 6301 / SAUG 1402/1)</name>
    <name type="common">Anacystis nidulans</name>
    <dbReference type="NCBI Taxonomy" id="269084"/>
    <lineage>
        <taxon>Bacteria</taxon>
        <taxon>Bacillati</taxon>
        <taxon>Cyanobacteriota</taxon>
        <taxon>Cyanophyceae</taxon>
        <taxon>Synechococcales</taxon>
        <taxon>Synechococcaceae</taxon>
        <taxon>Synechococcus</taxon>
    </lineage>
</organism>
<dbReference type="eggNOG" id="COG0640">
    <property type="taxonomic scope" value="Bacteria"/>
</dbReference>
<dbReference type="GeneID" id="72429522"/>